<reference evidence="4" key="1">
    <citation type="submission" date="2016-11" db="EMBL/GenBank/DDBJ databases">
        <authorList>
            <person name="Varghese N."/>
            <person name="Submissions S."/>
        </authorList>
    </citation>
    <scope>NUCLEOTIDE SEQUENCE [LARGE SCALE GENOMIC DNA]</scope>
    <source>
        <strain evidence="4">DSM 22212</strain>
    </source>
</reference>
<dbReference type="OrthoDB" id="1493637at2"/>
<organism evidence="3 4">
    <name type="scientific">Rhodothermus profundi</name>
    <dbReference type="NCBI Taxonomy" id="633813"/>
    <lineage>
        <taxon>Bacteria</taxon>
        <taxon>Pseudomonadati</taxon>
        <taxon>Rhodothermota</taxon>
        <taxon>Rhodothermia</taxon>
        <taxon>Rhodothermales</taxon>
        <taxon>Rhodothermaceae</taxon>
        <taxon>Rhodothermus</taxon>
    </lineage>
</organism>
<dbReference type="Proteomes" id="UP000185812">
    <property type="component" value="Unassembled WGS sequence"/>
</dbReference>
<dbReference type="EMBL" id="FRAU01000001">
    <property type="protein sequence ID" value="SHK06582.1"/>
    <property type="molecule type" value="Genomic_DNA"/>
</dbReference>
<sequence length="474" mass="51998">MGRLQRRVSLLVLLMLMAQAGHAQYVRLSAWAMQAGFNPAAVSSADALFLNPAALMNAGVTGPRLRLMEVGGWLGGSLVRFDLYNQYLTGGRHLTSADVDQMLDAWFGDAKAWRTVGEVVEITPLALTYTGWWSAWGVAWRVRQQQRLWTNRGVLDVLLKGTEEPRTLPVNGEFRSMTYHELVVGYARKLNPDLIVGIAPRLLLGSHYVGGVMRSMVSIKEDEIQHRYTYTLDLTGATETLLEGFDLFDNPKLNGIDQWAVGRQMAGLRQLGWGAGLALGVQYRLLPGLLFGVSLTDLGFLRWKRVRRYTPRDSVFTFAGVQLDVERLRTEFNSDLGAYVEHQLDSLARAAYEEVNVQEAGVITLLPATVHLGTTYWIGGATRLHAALSLGVNRAGVNARAPQLVLGAETRLAVLPLFGGMVAGGDGALMFYGGTGLQVRTWGIRVAAAGTPRSYLMGSGARFMLMVSLMHIGF</sequence>
<keyword evidence="4" id="KW-1185">Reference proteome</keyword>
<evidence type="ECO:0000313" key="4">
    <source>
        <dbReference type="Proteomes" id="UP000185812"/>
    </source>
</evidence>
<evidence type="ECO:0000256" key="1">
    <source>
        <dbReference type="SAM" id="SignalP"/>
    </source>
</evidence>
<name>A0A1M6PFB0_9BACT</name>
<dbReference type="RefSeq" id="WP_072713974.1">
    <property type="nucleotide sequence ID" value="NZ_FRAU01000001.1"/>
</dbReference>
<feature type="domain" description="DUF5723" evidence="2">
    <location>
        <begin position="120"/>
        <end position="390"/>
    </location>
</feature>
<feature type="chain" id="PRO_5012680603" description="DUF5723 domain-containing protein" evidence="1">
    <location>
        <begin position="24"/>
        <end position="474"/>
    </location>
</feature>
<gene>
    <name evidence="3" type="ORF">SAMN04488087_0159</name>
</gene>
<evidence type="ECO:0000313" key="3">
    <source>
        <dbReference type="EMBL" id="SHK06582.1"/>
    </source>
</evidence>
<feature type="signal peptide" evidence="1">
    <location>
        <begin position="1"/>
        <end position="23"/>
    </location>
</feature>
<dbReference type="InterPro" id="IPR043781">
    <property type="entry name" value="DUF5723"/>
</dbReference>
<dbReference type="AlphaFoldDB" id="A0A1M6PFB0"/>
<protein>
    <recommendedName>
        <fullName evidence="2">DUF5723 domain-containing protein</fullName>
    </recommendedName>
</protein>
<keyword evidence="1" id="KW-0732">Signal</keyword>
<evidence type="ECO:0000259" key="2">
    <source>
        <dbReference type="Pfam" id="PF18990"/>
    </source>
</evidence>
<accession>A0A1M6PFB0</accession>
<dbReference type="STRING" id="633813.SAMN04488087_0159"/>
<dbReference type="Pfam" id="PF18990">
    <property type="entry name" value="DUF5723"/>
    <property type="match status" value="1"/>
</dbReference>
<proteinExistence type="predicted"/>